<dbReference type="GO" id="GO:0016018">
    <property type="term" value="F:cyclosporin A binding"/>
    <property type="evidence" value="ECO:0007669"/>
    <property type="project" value="TreeGrafter"/>
</dbReference>
<sequence>MPNTVTYFDISIGDEPAGRITFELFDDVVPKTAENFKHLCIGDKTNAAGVKLAYAGSAFHRCIKGFMLQGGDFTRGNGTGGESIYGEKASPLAYIAFEDENFELKHEKPMMLSMANAGPSTNGSQFFITTVPTPHLDGKHVVFGKVLSNRSLVRRIESIPTNSDKPIQPVVITSAGVLSPDDIQKLDAENKAKQANSDGGDIWEDFPQDEEGVNVDKADEALVVGQKLREVGTKEFKAGNFAVALDKYQKALRYLDVHPEAPQELADGYRSTRLPLLTNAALAALKLPPSPNTNNLVVSLTTRALAIRDLTPAEKGKALYRRAQALVAKKDDESAEKDLKAALELVPGDAGVLNLLKTVEVRRKERKEKERKAFSKMFG</sequence>
<keyword evidence="7" id="KW-0677">Repeat</keyword>
<dbReference type="Proteomes" id="UP000095149">
    <property type="component" value="Unassembled WGS sequence"/>
</dbReference>
<dbReference type="GO" id="GO:0042026">
    <property type="term" value="P:protein refolding"/>
    <property type="evidence" value="ECO:0007669"/>
    <property type="project" value="UniProtKB-ARBA"/>
</dbReference>
<evidence type="ECO:0000256" key="2">
    <source>
        <dbReference type="ARBA" id="ARBA00002388"/>
    </source>
</evidence>
<evidence type="ECO:0000259" key="13">
    <source>
        <dbReference type="PROSITE" id="PS50072"/>
    </source>
</evidence>
<evidence type="ECO:0000256" key="6">
    <source>
        <dbReference type="ARBA" id="ARBA00022490"/>
    </source>
</evidence>
<dbReference type="SUPFAM" id="SSF48452">
    <property type="entry name" value="TPR-like"/>
    <property type="match status" value="1"/>
</dbReference>
<organism evidence="14 15">
    <name type="scientific">Cryptococcus amylolentus CBS 6273</name>
    <dbReference type="NCBI Taxonomy" id="1296118"/>
    <lineage>
        <taxon>Eukaryota</taxon>
        <taxon>Fungi</taxon>
        <taxon>Dikarya</taxon>
        <taxon>Basidiomycota</taxon>
        <taxon>Agaricomycotina</taxon>
        <taxon>Tremellomycetes</taxon>
        <taxon>Tremellales</taxon>
        <taxon>Cryptococcaceae</taxon>
        <taxon>Cryptococcus</taxon>
    </lineage>
</organism>
<comment type="function">
    <text evidence="2">PPIases accelerate the folding of proteins. It catalyzes the cis-trans isomerization of proline imidic peptide bonds in oligopeptides.</text>
</comment>
<evidence type="ECO:0000256" key="11">
    <source>
        <dbReference type="ARBA" id="ARBA00074451"/>
    </source>
</evidence>
<dbReference type="GO" id="GO:0003755">
    <property type="term" value="F:peptidyl-prolyl cis-trans isomerase activity"/>
    <property type="evidence" value="ECO:0007669"/>
    <property type="project" value="UniProtKB-KW"/>
</dbReference>
<gene>
    <name evidence="14" type="ORF">I350_03121</name>
</gene>
<dbReference type="InterPro" id="IPR029000">
    <property type="entry name" value="Cyclophilin-like_dom_sf"/>
</dbReference>
<reference evidence="14 15" key="1">
    <citation type="submission" date="2016-06" db="EMBL/GenBank/DDBJ databases">
        <title>Evolution of pathogenesis and genome organization in the Tremellales.</title>
        <authorList>
            <person name="Cuomo C."/>
            <person name="Litvintseva A."/>
            <person name="Heitman J."/>
            <person name="Chen Y."/>
            <person name="Sun S."/>
            <person name="Springer D."/>
            <person name="Dromer F."/>
            <person name="Young S."/>
            <person name="Zeng Q."/>
            <person name="Chapman S."/>
            <person name="Gujja S."/>
            <person name="Saif S."/>
            <person name="Birren B."/>
        </authorList>
    </citation>
    <scope>NUCLEOTIDE SEQUENCE [LARGE SCALE GENOMIC DNA]</scope>
    <source>
        <strain evidence="14 15">CBS 6273</strain>
    </source>
</reference>
<dbReference type="CDD" id="cd01926">
    <property type="entry name" value="cyclophilin_ABH_like"/>
    <property type="match status" value="1"/>
</dbReference>
<dbReference type="FunFam" id="2.40.100.10:FF:000068">
    <property type="entry name" value="Peptidyl-prolyl cis-trans isomerase D"/>
    <property type="match status" value="1"/>
</dbReference>
<proteinExistence type="inferred from homology"/>
<evidence type="ECO:0000256" key="3">
    <source>
        <dbReference type="ARBA" id="ARBA00004496"/>
    </source>
</evidence>
<dbReference type="EC" id="5.2.1.8" evidence="5"/>
<dbReference type="GO" id="GO:0005737">
    <property type="term" value="C:cytoplasm"/>
    <property type="evidence" value="ECO:0007669"/>
    <property type="project" value="UniProtKB-SubCell"/>
</dbReference>
<dbReference type="SMART" id="SM00028">
    <property type="entry name" value="TPR"/>
    <property type="match status" value="2"/>
</dbReference>
<evidence type="ECO:0000313" key="15">
    <source>
        <dbReference type="Proteomes" id="UP000095149"/>
    </source>
</evidence>
<name>A0A1E3K8K6_9TREE</name>
<dbReference type="OrthoDB" id="193499at2759"/>
<dbReference type="PANTHER" id="PTHR11071:SF561">
    <property type="entry name" value="PEPTIDYL-PROLYL CIS-TRANS ISOMERASE D-RELATED"/>
    <property type="match status" value="1"/>
</dbReference>
<protein>
    <recommendedName>
        <fullName evidence="11">Peptidyl-prolyl cis-trans isomerase D</fullName>
        <ecNumber evidence="5">5.2.1.8</ecNumber>
    </recommendedName>
    <alternativeName>
        <fullName evidence="12">Rotamase D</fullName>
    </alternativeName>
</protein>
<evidence type="ECO:0000256" key="10">
    <source>
        <dbReference type="ARBA" id="ARBA00023235"/>
    </source>
</evidence>
<dbReference type="Gene3D" id="1.25.40.10">
    <property type="entry name" value="Tetratricopeptide repeat domain"/>
    <property type="match status" value="1"/>
</dbReference>
<dbReference type="InterPro" id="IPR011990">
    <property type="entry name" value="TPR-like_helical_dom_sf"/>
</dbReference>
<keyword evidence="10 14" id="KW-0413">Isomerase</keyword>
<dbReference type="EMBL" id="MEKH01000004">
    <property type="protein sequence ID" value="ODO09518.1"/>
    <property type="molecule type" value="Genomic_DNA"/>
</dbReference>
<feature type="domain" description="PPIase cyclophilin-type" evidence="13">
    <location>
        <begin position="7"/>
        <end position="177"/>
    </location>
</feature>
<comment type="similarity">
    <text evidence="4">Belongs to the cyclophilin-type PPIase family. PPIase D subfamily.</text>
</comment>
<evidence type="ECO:0000256" key="5">
    <source>
        <dbReference type="ARBA" id="ARBA00013194"/>
    </source>
</evidence>
<dbReference type="AlphaFoldDB" id="A0A1E3K8K6"/>
<comment type="caution">
    <text evidence="14">The sequence shown here is derived from an EMBL/GenBank/DDBJ whole genome shotgun (WGS) entry which is preliminary data.</text>
</comment>
<accession>A0A1E3K8K6</accession>
<comment type="subcellular location">
    <subcellularLocation>
        <location evidence="3">Cytoplasm</location>
    </subcellularLocation>
</comment>
<evidence type="ECO:0000256" key="1">
    <source>
        <dbReference type="ARBA" id="ARBA00000971"/>
    </source>
</evidence>
<keyword evidence="9" id="KW-0697">Rotamase</keyword>
<evidence type="ECO:0000313" key="14">
    <source>
        <dbReference type="EMBL" id="ODO09518.1"/>
    </source>
</evidence>
<dbReference type="PROSITE" id="PS50072">
    <property type="entry name" value="CSA_PPIASE_2"/>
    <property type="match status" value="1"/>
</dbReference>
<keyword evidence="8" id="KW-0802">TPR repeat</keyword>
<evidence type="ECO:0000256" key="9">
    <source>
        <dbReference type="ARBA" id="ARBA00023110"/>
    </source>
</evidence>
<dbReference type="PRINTS" id="PR00153">
    <property type="entry name" value="CSAPPISMRASE"/>
</dbReference>
<dbReference type="PANTHER" id="PTHR11071">
    <property type="entry name" value="PEPTIDYL-PROLYL CIS-TRANS ISOMERASE"/>
    <property type="match status" value="1"/>
</dbReference>
<comment type="catalytic activity">
    <reaction evidence="1">
        <text>[protein]-peptidylproline (omega=180) = [protein]-peptidylproline (omega=0)</text>
        <dbReference type="Rhea" id="RHEA:16237"/>
        <dbReference type="Rhea" id="RHEA-COMP:10747"/>
        <dbReference type="Rhea" id="RHEA-COMP:10748"/>
        <dbReference type="ChEBI" id="CHEBI:83833"/>
        <dbReference type="ChEBI" id="CHEBI:83834"/>
        <dbReference type="EC" id="5.2.1.8"/>
    </reaction>
</comment>
<dbReference type="SUPFAM" id="SSF50891">
    <property type="entry name" value="Cyclophilin-like"/>
    <property type="match status" value="1"/>
</dbReference>
<evidence type="ECO:0000256" key="12">
    <source>
        <dbReference type="ARBA" id="ARBA00076602"/>
    </source>
</evidence>
<dbReference type="InterPro" id="IPR002130">
    <property type="entry name" value="Cyclophilin-type_PPIase_dom"/>
</dbReference>
<evidence type="ECO:0000256" key="4">
    <source>
        <dbReference type="ARBA" id="ARBA00010898"/>
    </source>
</evidence>
<keyword evidence="6" id="KW-0963">Cytoplasm</keyword>
<evidence type="ECO:0000256" key="7">
    <source>
        <dbReference type="ARBA" id="ARBA00022737"/>
    </source>
</evidence>
<dbReference type="InterPro" id="IPR019734">
    <property type="entry name" value="TPR_rpt"/>
</dbReference>
<dbReference type="Pfam" id="PF00160">
    <property type="entry name" value="Pro_isomerase"/>
    <property type="match status" value="1"/>
</dbReference>
<dbReference type="FunFam" id="1.25.40.10:FF:000029">
    <property type="entry name" value="peptidyl-prolyl cis-trans isomerase D"/>
    <property type="match status" value="1"/>
</dbReference>
<dbReference type="Gene3D" id="2.40.100.10">
    <property type="entry name" value="Cyclophilin-like"/>
    <property type="match status" value="1"/>
</dbReference>
<evidence type="ECO:0000256" key="8">
    <source>
        <dbReference type="ARBA" id="ARBA00022803"/>
    </source>
</evidence>